<dbReference type="GO" id="GO:0003755">
    <property type="term" value="F:peptidyl-prolyl cis-trans isomerase activity"/>
    <property type="evidence" value="ECO:0007669"/>
    <property type="project" value="UniProtKB-KW"/>
</dbReference>
<proteinExistence type="predicted"/>
<keyword evidence="2" id="KW-0697">Rotamase</keyword>
<evidence type="ECO:0000256" key="1">
    <source>
        <dbReference type="ARBA" id="ARBA00022729"/>
    </source>
</evidence>
<sequence>MNITKAFLLVCLALSATTAFSLNNSSIAAIVNNEPITVIELNKRLNVLLILNNIDPAKINIKQMKEQILYALIDEKLLEEAASKQNIVVSDQELGLAIEDLATKNNLTAENLIGELQKKQVSKQELQKMFKSHILWSKIIKNEFADNIKVSEQEIKEQFEIMRKYQKINNDIRLKLAQIVLDIEPNNPGSKNYAANIISALNSGADFKSLVQEFSVAPSKENGGEIGWIQLSQLSPTIIEALKNLKPGAISKPIEQENNVMIFKVLDRQDIITKKLGVRPTDQEKKEIKAFLKMKKINTKAKAYMSEMRQNAFIEIRKF</sequence>
<dbReference type="SUPFAM" id="SSF109998">
    <property type="entry name" value="Triger factor/SurA peptide-binding domain-like"/>
    <property type="match status" value="1"/>
</dbReference>
<dbReference type="InterPro" id="IPR000297">
    <property type="entry name" value="PPIase_PpiC"/>
</dbReference>
<dbReference type="Pfam" id="PF13624">
    <property type="entry name" value="SurA_N_3"/>
    <property type="match status" value="1"/>
</dbReference>
<dbReference type="PANTHER" id="PTHR47637">
    <property type="entry name" value="CHAPERONE SURA"/>
    <property type="match status" value="1"/>
</dbReference>
<dbReference type="SUPFAM" id="SSF54534">
    <property type="entry name" value="FKBP-like"/>
    <property type="match status" value="1"/>
</dbReference>
<dbReference type="PROSITE" id="PS50198">
    <property type="entry name" value="PPIC_PPIASE_2"/>
    <property type="match status" value="1"/>
</dbReference>
<dbReference type="AlphaFoldDB" id="A0A8S4C4A6"/>
<dbReference type="Gene3D" id="3.10.50.40">
    <property type="match status" value="1"/>
</dbReference>
<feature type="signal peptide" evidence="3">
    <location>
        <begin position="1"/>
        <end position="19"/>
    </location>
</feature>
<protein>
    <recommendedName>
        <fullName evidence="4">PpiC domain-containing protein</fullName>
    </recommendedName>
</protein>
<evidence type="ECO:0000256" key="3">
    <source>
        <dbReference type="SAM" id="SignalP"/>
    </source>
</evidence>
<feature type="domain" description="PpiC" evidence="4">
    <location>
        <begin position="171"/>
        <end position="267"/>
    </location>
</feature>
<keyword evidence="1 3" id="KW-0732">Signal</keyword>
<organism evidence="5 6">
    <name type="scientific">Hyalomma marginatum</name>
    <dbReference type="NCBI Taxonomy" id="34627"/>
    <lineage>
        <taxon>Eukaryota</taxon>
        <taxon>Metazoa</taxon>
        <taxon>Ecdysozoa</taxon>
        <taxon>Arthropoda</taxon>
        <taxon>Chelicerata</taxon>
        <taxon>Arachnida</taxon>
        <taxon>Acari</taxon>
        <taxon>Parasitiformes</taxon>
        <taxon>Ixodida</taxon>
        <taxon>Ixodoidea</taxon>
        <taxon>Ixodidae</taxon>
        <taxon>Hyalomminae</taxon>
        <taxon>Hyalomma</taxon>
    </lineage>
</organism>
<feature type="chain" id="PRO_5035765298" description="PpiC domain-containing protein" evidence="3">
    <location>
        <begin position="20"/>
        <end position="319"/>
    </location>
</feature>
<evidence type="ECO:0000256" key="2">
    <source>
        <dbReference type="PROSITE-ProRule" id="PRU00278"/>
    </source>
</evidence>
<dbReference type="PANTHER" id="PTHR47637:SF1">
    <property type="entry name" value="CHAPERONE SURA"/>
    <property type="match status" value="1"/>
</dbReference>
<dbReference type="InterPro" id="IPR046357">
    <property type="entry name" value="PPIase_dom_sf"/>
</dbReference>
<reference evidence="5" key="1">
    <citation type="submission" date="2021-06" db="EMBL/GenBank/DDBJ databases">
        <authorList>
            <person name="Nardi T."/>
            <person name="Nardi T."/>
        </authorList>
    </citation>
    <scope>NUCLEOTIDE SEQUENCE</scope>
</reference>
<accession>A0A8S4C4A6</accession>
<dbReference type="InterPro" id="IPR027304">
    <property type="entry name" value="Trigger_fact/SurA_dom_sf"/>
</dbReference>
<dbReference type="InterPro" id="IPR050280">
    <property type="entry name" value="OMP_Chaperone_SurA"/>
</dbReference>
<gene>
    <name evidence="5" type="ORF">MHYMCMPASI_00079</name>
</gene>
<evidence type="ECO:0000313" key="5">
    <source>
        <dbReference type="EMBL" id="CAG7589019.1"/>
    </source>
</evidence>
<dbReference type="Pfam" id="PF00639">
    <property type="entry name" value="Rotamase"/>
    <property type="match status" value="1"/>
</dbReference>
<keyword evidence="2" id="KW-0413">Isomerase</keyword>
<dbReference type="Gene3D" id="1.10.4030.10">
    <property type="entry name" value="Porin chaperone SurA, peptide-binding domain"/>
    <property type="match status" value="1"/>
</dbReference>
<name>A0A8S4C4A6_9ACAR</name>
<evidence type="ECO:0000259" key="4">
    <source>
        <dbReference type="PROSITE" id="PS50198"/>
    </source>
</evidence>
<dbReference type="EMBL" id="CAJVAF010000020">
    <property type="protein sequence ID" value="CAG7589019.1"/>
    <property type="molecule type" value="Genomic_DNA"/>
</dbReference>
<dbReference type="Proteomes" id="UP000837675">
    <property type="component" value="Unassembled WGS sequence"/>
</dbReference>
<keyword evidence="6" id="KW-1185">Reference proteome</keyword>
<evidence type="ECO:0000313" key="6">
    <source>
        <dbReference type="Proteomes" id="UP000837675"/>
    </source>
</evidence>
<comment type="caution">
    <text evidence="5">The sequence shown here is derived from an EMBL/GenBank/DDBJ whole genome shotgun (WGS) entry which is preliminary data.</text>
</comment>